<dbReference type="InterPro" id="IPR002347">
    <property type="entry name" value="SDR_fam"/>
</dbReference>
<dbReference type="PRINTS" id="PR00081">
    <property type="entry name" value="GDHRDH"/>
</dbReference>
<proteinExistence type="inferred from homology"/>
<dbReference type="PANTHER" id="PTHR43669:SF15">
    <property type="entry name" value="OXIDOREDUCTASE, SHORT-CHAIN DEHYDROGENASE_REDUCTASE FAMILY (AFU_ORTHOLOGUE AFUA_1G01330)"/>
    <property type="match status" value="1"/>
</dbReference>
<comment type="caution">
    <text evidence="3">The sequence shown here is derived from an EMBL/GenBank/DDBJ whole genome shotgun (WGS) entry which is preliminary data.</text>
</comment>
<reference evidence="3" key="1">
    <citation type="journal article" date="2021" name="Nat. Commun.">
        <title>Genetic determinants of endophytism in the Arabidopsis root mycobiome.</title>
        <authorList>
            <person name="Mesny F."/>
            <person name="Miyauchi S."/>
            <person name="Thiergart T."/>
            <person name="Pickel B."/>
            <person name="Atanasova L."/>
            <person name="Karlsson M."/>
            <person name="Huettel B."/>
            <person name="Barry K.W."/>
            <person name="Haridas S."/>
            <person name="Chen C."/>
            <person name="Bauer D."/>
            <person name="Andreopoulos W."/>
            <person name="Pangilinan J."/>
            <person name="LaButti K."/>
            <person name="Riley R."/>
            <person name="Lipzen A."/>
            <person name="Clum A."/>
            <person name="Drula E."/>
            <person name="Henrissat B."/>
            <person name="Kohler A."/>
            <person name="Grigoriev I.V."/>
            <person name="Martin F.M."/>
            <person name="Hacquard S."/>
        </authorList>
    </citation>
    <scope>NUCLEOTIDE SEQUENCE</scope>
    <source>
        <strain evidence="3">MPI-SDFR-AT-0120</strain>
    </source>
</reference>
<dbReference type="InterPro" id="IPR036291">
    <property type="entry name" value="NAD(P)-bd_dom_sf"/>
</dbReference>
<comment type="similarity">
    <text evidence="1">Belongs to the short-chain dehydrogenases/reductases (SDR) family.</text>
</comment>
<evidence type="ECO:0000256" key="2">
    <source>
        <dbReference type="ARBA" id="ARBA00023002"/>
    </source>
</evidence>
<sequence>MSFPYKHVLLIGATSGIGKAMADHFITQGIAVTAVGRRQERLDAFLTLRSAFNAHPTIDCVFLNAGTQSQALFNHPESVDLATFNREVTINFTAQVALVHAVLPHLLNRTGRSGLIFTGTPVTIVPAFPAPAYCASKAALEAFLICLREQLRDTNVKVQHISPGPVQTEFHPQFGMPLKDFSEETWTGLAAGDADIYPGCVGGSTKEQWLELVKVRDAAVARMTGLLRKVMG</sequence>
<dbReference type="EMBL" id="JAGMVJ010000018">
    <property type="protein sequence ID" value="KAH7077181.1"/>
    <property type="molecule type" value="Genomic_DNA"/>
</dbReference>
<dbReference type="PANTHER" id="PTHR43669">
    <property type="entry name" value="5-KETO-D-GLUCONATE 5-REDUCTASE"/>
    <property type="match status" value="1"/>
</dbReference>
<keyword evidence="4" id="KW-1185">Reference proteome</keyword>
<evidence type="ECO:0000313" key="4">
    <source>
        <dbReference type="Proteomes" id="UP000813461"/>
    </source>
</evidence>
<evidence type="ECO:0000256" key="1">
    <source>
        <dbReference type="ARBA" id="ARBA00006484"/>
    </source>
</evidence>
<dbReference type="Proteomes" id="UP000813461">
    <property type="component" value="Unassembled WGS sequence"/>
</dbReference>
<gene>
    <name evidence="3" type="ORF">FB567DRAFT_608145</name>
</gene>
<keyword evidence="2" id="KW-0560">Oxidoreductase</keyword>
<dbReference type="Pfam" id="PF00106">
    <property type="entry name" value="adh_short"/>
    <property type="match status" value="2"/>
</dbReference>
<dbReference type="OrthoDB" id="37659at2759"/>
<dbReference type="AlphaFoldDB" id="A0A8K0QYH7"/>
<dbReference type="Gene3D" id="3.40.50.720">
    <property type="entry name" value="NAD(P)-binding Rossmann-like Domain"/>
    <property type="match status" value="2"/>
</dbReference>
<accession>A0A8K0QYH7</accession>
<dbReference type="GO" id="GO:0016491">
    <property type="term" value="F:oxidoreductase activity"/>
    <property type="evidence" value="ECO:0007669"/>
    <property type="project" value="UniProtKB-KW"/>
</dbReference>
<evidence type="ECO:0000313" key="3">
    <source>
        <dbReference type="EMBL" id="KAH7077181.1"/>
    </source>
</evidence>
<protein>
    <submittedName>
        <fullName evidence="3">Uncharacterized protein</fullName>
    </submittedName>
</protein>
<dbReference type="SUPFAM" id="SSF51735">
    <property type="entry name" value="NAD(P)-binding Rossmann-fold domains"/>
    <property type="match status" value="1"/>
</dbReference>
<organism evidence="3 4">
    <name type="scientific">Paraphoma chrysanthemicola</name>
    <dbReference type="NCBI Taxonomy" id="798071"/>
    <lineage>
        <taxon>Eukaryota</taxon>
        <taxon>Fungi</taxon>
        <taxon>Dikarya</taxon>
        <taxon>Ascomycota</taxon>
        <taxon>Pezizomycotina</taxon>
        <taxon>Dothideomycetes</taxon>
        <taxon>Pleosporomycetidae</taxon>
        <taxon>Pleosporales</taxon>
        <taxon>Pleosporineae</taxon>
        <taxon>Phaeosphaeriaceae</taxon>
        <taxon>Paraphoma</taxon>
    </lineage>
</organism>
<name>A0A8K0QYH7_9PLEO</name>